<evidence type="ECO:0000256" key="1">
    <source>
        <dbReference type="SAM" id="Phobius"/>
    </source>
</evidence>
<keyword evidence="1" id="KW-0812">Transmembrane</keyword>
<dbReference type="SUPFAM" id="SSF52091">
    <property type="entry name" value="SpoIIaa-like"/>
    <property type="match status" value="1"/>
</dbReference>
<keyword evidence="1" id="KW-1133">Transmembrane helix</keyword>
<comment type="caution">
    <text evidence="3">The sequence shown here is derived from an EMBL/GenBank/DDBJ whole genome shotgun (WGS) entry which is preliminary data.</text>
</comment>
<evidence type="ECO:0000313" key="4">
    <source>
        <dbReference type="Proteomes" id="UP001595867"/>
    </source>
</evidence>
<dbReference type="EMBL" id="JBHSBL010000024">
    <property type="protein sequence ID" value="MFC4070292.1"/>
    <property type="molecule type" value="Genomic_DNA"/>
</dbReference>
<keyword evidence="4" id="KW-1185">Reference proteome</keyword>
<reference evidence="4" key="1">
    <citation type="journal article" date="2019" name="Int. J. Syst. Evol. Microbiol.">
        <title>The Global Catalogue of Microorganisms (GCM) 10K type strain sequencing project: providing services to taxonomists for standard genome sequencing and annotation.</title>
        <authorList>
            <consortium name="The Broad Institute Genomics Platform"/>
            <consortium name="The Broad Institute Genome Sequencing Center for Infectious Disease"/>
            <person name="Wu L."/>
            <person name="Ma J."/>
        </authorList>
    </citation>
    <scope>NUCLEOTIDE SEQUENCE [LARGE SCALE GENOMIC DNA]</scope>
    <source>
        <strain evidence="4">TBRC 5832</strain>
    </source>
</reference>
<dbReference type="Gene3D" id="3.30.750.24">
    <property type="entry name" value="STAS domain"/>
    <property type="match status" value="1"/>
</dbReference>
<protein>
    <submittedName>
        <fullName evidence="3">STAS domain-containing protein</fullName>
    </submittedName>
</protein>
<proteinExistence type="predicted"/>
<keyword evidence="1" id="KW-0472">Membrane</keyword>
<dbReference type="Proteomes" id="UP001595867">
    <property type="component" value="Unassembled WGS sequence"/>
</dbReference>
<gene>
    <name evidence="3" type="ORF">ACFO0C_35640</name>
</gene>
<organism evidence="3 4">
    <name type="scientific">Actinoplanes subglobosus</name>
    <dbReference type="NCBI Taxonomy" id="1547892"/>
    <lineage>
        <taxon>Bacteria</taxon>
        <taxon>Bacillati</taxon>
        <taxon>Actinomycetota</taxon>
        <taxon>Actinomycetes</taxon>
        <taxon>Micromonosporales</taxon>
        <taxon>Micromonosporaceae</taxon>
        <taxon>Actinoplanes</taxon>
    </lineage>
</organism>
<feature type="transmembrane region" description="Helical" evidence="1">
    <location>
        <begin position="50"/>
        <end position="69"/>
    </location>
</feature>
<sequence length="121" mass="12521">MDDEISAVVARIGPSVTTVAVTGPLDSVTAAVFTGRLHHVLDGLPSPHSVILDLLGVEFLAASGVRALIRAGDRCRARRIDHHLLAGGTVRSLLSLALPPGNPPLVGPADRDSLLAELAAR</sequence>
<dbReference type="Pfam" id="PF01740">
    <property type="entry name" value="STAS"/>
    <property type="match status" value="1"/>
</dbReference>
<dbReference type="InterPro" id="IPR036513">
    <property type="entry name" value="STAS_dom_sf"/>
</dbReference>
<dbReference type="InterPro" id="IPR002645">
    <property type="entry name" value="STAS_dom"/>
</dbReference>
<dbReference type="CDD" id="cd07043">
    <property type="entry name" value="STAS_anti-anti-sigma_factors"/>
    <property type="match status" value="1"/>
</dbReference>
<evidence type="ECO:0000259" key="2">
    <source>
        <dbReference type="PROSITE" id="PS50801"/>
    </source>
</evidence>
<name>A0ABV8J1B8_9ACTN</name>
<evidence type="ECO:0000313" key="3">
    <source>
        <dbReference type="EMBL" id="MFC4070292.1"/>
    </source>
</evidence>
<accession>A0ABV8J1B8</accession>
<feature type="domain" description="STAS" evidence="2">
    <location>
        <begin position="6"/>
        <end position="71"/>
    </location>
</feature>
<dbReference type="RefSeq" id="WP_378071176.1">
    <property type="nucleotide sequence ID" value="NZ_JBHSBL010000024.1"/>
</dbReference>
<dbReference type="PROSITE" id="PS50801">
    <property type="entry name" value="STAS"/>
    <property type="match status" value="1"/>
</dbReference>